<keyword evidence="5 9" id="KW-0067">ATP-binding</keyword>
<dbReference type="OrthoDB" id="9802185at2"/>
<proteinExistence type="predicted"/>
<organism evidence="9 10">
    <name type="scientific">Convivina intestini</name>
    <dbReference type="NCBI Taxonomy" id="1505726"/>
    <lineage>
        <taxon>Bacteria</taxon>
        <taxon>Bacillati</taxon>
        <taxon>Bacillota</taxon>
        <taxon>Bacilli</taxon>
        <taxon>Lactobacillales</taxon>
        <taxon>Lactobacillaceae</taxon>
        <taxon>Convivina</taxon>
    </lineage>
</organism>
<name>A0A2U1D961_9LACO</name>
<dbReference type="InterPro" id="IPR003593">
    <property type="entry name" value="AAA+_ATPase"/>
</dbReference>
<evidence type="ECO:0000256" key="1">
    <source>
        <dbReference type="ARBA" id="ARBA00022448"/>
    </source>
</evidence>
<dbReference type="SMART" id="SM00382">
    <property type="entry name" value="AAA"/>
    <property type="match status" value="1"/>
</dbReference>
<dbReference type="PANTHER" id="PTHR43423">
    <property type="entry name" value="ABC TRANSPORTER I FAMILY MEMBER 17"/>
    <property type="match status" value="1"/>
</dbReference>
<evidence type="ECO:0000256" key="6">
    <source>
        <dbReference type="ARBA" id="ARBA00022967"/>
    </source>
</evidence>
<reference evidence="9 10" key="1">
    <citation type="submission" date="2018-04" db="EMBL/GenBank/DDBJ databases">
        <title>Genomic Encyclopedia of Type Strains, Phase IV (KMG-IV): sequencing the most valuable type-strain genomes for metagenomic binning, comparative biology and taxonomic classification.</title>
        <authorList>
            <person name="Goeker M."/>
        </authorList>
    </citation>
    <scope>NUCLEOTIDE SEQUENCE [LARGE SCALE GENOMIC DNA]</scope>
    <source>
        <strain evidence="9 10">DSM 28795</strain>
    </source>
</reference>
<evidence type="ECO:0000313" key="9">
    <source>
        <dbReference type="EMBL" id="PVY84220.1"/>
    </source>
</evidence>
<dbReference type="SUPFAM" id="SSF52540">
    <property type="entry name" value="P-loop containing nucleoside triphosphate hydrolases"/>
    <property type="match status" value="1"/>
</dbReference>
<evidence type="ECO:0000256" key="3">
    <source>
        <dbReference type="ARBA" id="ARBA00022592"/>
    </source>
</evidence>
<gene>
    <name evidence="9" type="ORF">C7384_10598</name>
</gene>
<dbReference type="PROSITE" id="PS00211">
    <property type="entry name" value="ABC_TRANSPORTER_1"/>
    <property type="match status" value="1"/>
</dbReference>
<dbReference type="GO" id="GO:0035435">
    <property type="term" value="P:phosphate ion transmembrane transport"/>
    <property type="evidence" value="ECO:0007669"/>
    <property type="project" value="InterPro"/>
</dbReference>
<keyword evidence="10" id="KW-1185">Reference proteome</keyword>
<dbReference type="CDD" id="cd03260">
    <property type="entry name" value="ABC_PstB_phosphate_transporter"/>
    <property type="match status" value="1"/>
</dbReference>
<dbReference type="InterPro" id="IPR003439">
    <property type="entry name" value="ABC_transporter-like_ATP-bd"/>
</dbReference>
<protein>
    <submittedName>
        <fullName evidence="9">Phosphate ABC transporter ATP-binding protein (PhoT family)</fullName>
    </submittedName>
</protein>
<dbReference type="Pfam" id="PF00005">
    <property type="entry name" value="ABC_tran"/>
    <property type="match status" value="1"/>
</dbReference>
<dbReference type="InterPro" id="IPR027417">
    <property type="entry name" value="P-loop_NTPase"/>
</dbReference>
<evidence type="ECO:0000256" key="4">
    <source>
        <dbReference type="ARBA" id="ARBA00022741"/>
    </source>
</evidence>
<accession>A0A2U1D961</accession>
<feature type="domain" description="ABC transporter" evidence="8">
    <location>
        <begin position="36"/>
        <end position="275"/>
    </location>
</feature>
<keyword evidence="2" id="KW-1003">Cell membrane</keyword>
<keyword evidence="4" id="KW-0547">Nucleotide-binding</keyword>
<evidence type="ECO:0000256" key="7">
    <source>
        <dbReference type="ARBA" id="ARBA00023136"/>
    </source>
</evidence>
<dbReference type="InterPro" id="IPR005670">
    <property type="entry name" value="PstB-like"/>
</dbReference>
<dbReference type="EMBL" id="QEKT01000005">
    <property type="protein sequence ID" value="PVY84220.1"/>
    <property type="molecule type" value="Genomic_DNA"/>
</dbReference>
<keyword evidence="3" id="KW-0592">Phosphate transport</keyword>
<dbReference type="GO" id="GO:0005524">
    <property type="term" value="F:ATP binding"/>
    <property type="evidence" value="ECO:0007669"/>
    <property type="project" value="UniProtKB-KW"/>
</dbReference>
<dbReference type="RefSeq" id="WP_089938668.1">
    <property type="nucleotide sequence ID" value="NZ_CAKOEW010000012.1"/>
</dbReference>
<dbReference type="Proteomes" id="UP000245433">
    <property type="component" value="Unassembled WGS sequence"/>
</dbReference>
<dbReference type="GO" id="GO:0005315">
    <property type="term" value="F:phosphate transmembrane transporter activity"/>
    <property type="evidence" value="ECO:0007669"/>
    <property type="project" value="InterPro"/>
</dbReference>
<keyword evidence="7" id="KW-0472">Membrane</keyword>
<comment type="caution">
    <text evidence="9">The sequence shown here is derived from an EMBL/GenBank/DDBJ whole genome shotgun (WGS) entry which is preliminary data.</text>
</comment>
<evidence type="ECO:0000259" key="8">
    <source>
        <dbReference type="PROSITE" id="PS50893"/>
    </source>
</evidence>
<sequence>MTNPNIDLKPLSEFIVDEAPERYIYDMNSGKHEVAIATEGLQVRYGDKLALSEGDLSFERYKITSLIGASGSGKSTFLRSLNRMNDDVATVSGKIMYRGLDINSADIDVYEMRRHIGMVFQRPNPFAKSIYDNITFALTQRGRYTKDQLDEIVETSLKQAALWDQVKDELNKSALALSGGQAQRLVIARALALKPDILLLDEPSSALDPISSAQVEDTLLELKKDYTIIIVTHNMQQAARISDYTAFFHMGRAIEYDLTRKIFTRPKVALTNDYISGNFG</sequence>
<dbReference type="PANTHER" id="PTHR43423:SF10">
    <property type="entry name" value="PHOSPHATE IMPORT ATP-BINDING PROTEIN PSTB 2"/>
    <property type="match status" value="1"/>
</dbReference>
<dbReference type="GO" id="GO:0016020">
    <property type="term" value="C:membrane"/>
    <property type="evidence" value="ECO:0007669"/>
    <property type="project" value="InterPro"/>
</dbReference>
<keyword evidence="1" id="KW-0813">Transport</keyword>
<evidence type="ECO:0000313" key="10">
    <source>
        <dbReference type="Proteomes" id="UP000245433"/>
    </source>
</evidence>
<evidence type="ECO:0000256" key="5">
    <source>
        <dbReference type="ARBA" id="ARBA00022840"/>
    </source>
</evidence>
<dbReference type="NCBIfam" id="TIGR00972">
    <property type="entry name" value="3a0107s01c2"/>
    <property type="match status" value="1"/>
</dbReference>
<dbReference type="AlphaFoldDB" id="A0A2U1D961"/>
<keyword evidence="6" id="KW-1278">Translocase</keyword>
<dbReference type="Gene3D" id="3.40.50.300">
    <property type="entry name" value="P-loop containing nucleotide triphosphate hydrolases"/>
    <property type="match status" value="1"/>
</dbReference>
<dbReference type="InterPro" id="IPR017871">
    <property type="entry name" value="ABC_transporter-like_CS"/>
</dbReference>
<dbReference type="GO" id="GO:0016887">
    <property type="term" value="F:ATP hydrolysis activity"/>
    <property type="evidence" value="ECO:0007669"/>
    <property type="project" value="InterPro"/>
</dbReference>
<evidence type="ECO:0000256" key="2">
    <source>
        <dbReference type="ARBA" id="ARBA00022475"/>
    </source>
</evidence>
<dbReference type="PROSITE" id="PS50893">
    <property type="entry name" value="ABC_TRANSPORTER_2"/>
    <property type="match status" value="1"/>
</dbReference>